<feature type="region of interest" description="Disordered" evidence="1">
    <location>
        <begin position="1"/>
        <end position="23"/>
    </location>
</feature>
<evidence type="ECO:0000313" key="2">
    <source>
        <dbReference type="EnsemblMetazoa" id="GAUT035926-PA"/>
    </source>
</evidence>
<dbReference type="VEuPathDB" id="VectorBase:GAUT035926"/>
<protein>
    <submittedName>
        <fullName evidence="2">Uncharacterized protein</fullName>
    </submittedName>
</protein>
<sequence>MSSSSQTHSWHTSAASPTIEGSKLSSPSILVSEVTNAAPVALAIIFKSLFLTRRTAIAPDSTKYFIQRSSIPPLHKTTLTPVFKILLIRSLVQIDINDTYLAAGCSTSNNFRIVAPSLVTVTSPISSTNILSKPTGPKELLTMLAIELAAITTPITRDLCLK</sequence>
<dbReference type="Proteomes" id="UP000078200">
    <property type="component" value="Unassembled WGS sequence"/>
</dbReference>
<dbReference type="EnsemblMetazoa" id="GAUT035926-RA">
    <property type="protein sequence ID" value="GAUT035926-PA"/>
    <property type="gene ID" value="GAUT035926"/>
</dbReference>
<proteinExistence type="predicted"/>
<accession>A0A1A9VFW5</accession>
<name>A0A1A9VFW5_GLOAU</name>
<keyword evidence="3" id="KW-1185">Reference proteome</keyword>
<dbReference type="AlphaFoldDB" id="A0A1A9VFW5"/>
<organism evidence="2 3">
    <name type="scientific">Glossina austeni</name>
    <name type="common">Savannah tsetse fly</name>
    <dbReference type="NCBI Taxonomy" id="7395"/>
    <lineage>
        <taxon>Eukaryota</taxon>
        <taxon>Metazoa</taxon>
        <taxon>Ecdysozoa</taxon>
        <taxon>Arthropoda</taxon>
        <taxon>Hexapoda</taxon>
        <taxon>Insecta</taxon>
        <taxon>Pterygota</taxon>
        <taxon>Neoptera</taxon>
        <taxon>Endopterygota</taxon>
        <taxon>Diptera</taxon>
        <taxon>Brachycera</taxon>
        <taxon>Muscomorpha</taxon>
        <taxon>Hippoboscoidea</taxon>
        <taxon>Glossinidae</taxon>
        <taxon>Glossina</taxon>
    </lineage>
</organism>
<reference evidence="2" key="1">
    <citation type="submission" date="2020-05" db="UniProtKB">
        <authorList>
            <consortium name="EnsemblMetazoa"/>
        </authorList>
    </citation>
    <scope>IDENTIFICATION</scope>
    <source>
        <strain evidence="2">TTRI</strain>
    </source>
</reference>
<evidence type="ECO:0000256" key="1">
    <source>
        <dbReference type="SAM" id="MobiDB-lite"/>
    </source>
</evidence>
<feature type="compositionally biased region" description="Low complexity" evidence="1">
    <location>
        <begin position="1"/>
        <end position="16"/>
    </location>
</feature>
<evidence type="ECO:0000313" key="3">
    <source>
        <dbReference type="Proteomes" id="UP000078200"/>
    </source>
</evidence>